<dbReference type="Gene3D" id="3.30.530.20">
    <property type="match status" value="1"/>
</dbReference>
<feature type="region of interest" description="Disordered" evidence="1">
    <location>
        <begin position="179"/>
        <end position="202"/>
    </location>
</feature>
<dbReference type="Proteomes" id="UP000024001">
    <property type="component" value="Unassembled WGS sequence"/>
</dbReference>
<sequence length="202" mass="22880">MARRGIHVEIDIAASMERVWSLTQNPASHPRWDLRFSAITPAEPAPDDVQRFTYERSVLFHTVEGTGVSLGELIRPDGTRTSALRFSTTDRLSPLRSGRGYWRYTPLPNGGIRFVTGYDYDPGWGPIDVIVRPMIGWATAWSFDRLRIWAETGIPPERWPLSSVLACWRTDRPRAARCRRRPPTRHALDSAPATLASLEEPS</sequence>
<dbReference type="SUPFAM" id="SSF55961">
    <property type="entry name" value="Bet v1-like"/>
    <property type="match status" value="1"/>
</dbReference>
<comment type="caution">
    <text evidence="2">The sequence shown here is derived from an EMBL/GenBank/DDBJ whole genome shotgun (WGS) entry which is preliminary data.</text>
</comment>
<evidence type="ECO:0000256" key="1">
    <source>
        <dbReference type="SAM" id="MobiDB-lite"/>
    </source>
</evidence>
<organism evidence="2 3">
    <name type="scientific">Microbacterium oleivorans</name>
    <dbReference type="NCBI Taxonomy" id="273677"/>
    <lineage>
        <taxon>Bacteria</taxon>
        <taxon>Bacillati</taxon>
        <taxon>Actinomycetota</taxon>
        <taxon>Actinomycetes</taxon>
        <taxon>Micrococcales</taxon>
        <taxon>Microbacteriaceae</taxon>
        <taxon>Microbacterium</taxon>
    </lineage>
</organism>
<protein>
    <submittedName>
        <fullName evidence="2">Polyketide cyclase / dehydrase and lipid transport</fullName>
    </submittedName>
</protein>
<dbReference type="eggNOG" id="ENOG5030CRY">
    <property type="taxonomic scope" value="Bacteria"/>
</dbReference>
<dbReference type="InterPro" id="IPR019587">
    <property type="entry name" value="Polyketide_cyclase/dehydratase"/>
</dbReference>
<dbReference type="CDD" id="cd07812">
    <property type="entry name" value="SRPBCC"/>
    <property type="match status" value="1"/>
</dbReference>
<name>A0A031FYR5_9MICO</name>
<dbReference type="EMBL" id="JFYO01000001">
    <property type="protein sequence ID" value="EZP29683.1"/>
    <property type="molecule type" value="Genomic_DNA"/>
</dbReference>
<evidence type="ECO:0000313" key="3">
    <source>
        <dbReference type="Proteomes" id="UP000024001"/>
    </source>
</evidence>
<proteinExistence type="predicted"/>
<dbReference type="AlphaFoldDB" id="A0A031FYR5"/>
<dbReference type="InterPro" id="IPR023393">
    <property type="entry name" value="START-like_dom_sf"/>
</dbReference>
<evidence type="ECO:0000313" key="2">
    <source>
        <dbReference type="EMBL" id="EZP29683.1"/>
    </source>
</evidence>
<dbReference type="PATRIC" id="fig|273677.3.peg.295"/>
<gene>
    <name evidence="2" type="ORF">BW34_00303</name>
</gene>
<accession>A0A031FYR5</accession>
<dbReference type="RefSeq" id="WP_036308868.1">
    <property type="nucleotide sequence ID" value="NZ_JFYO01000001.1"/>
</dbReference>
<reference evidence="2 3" key="1">
    <citation type="submission" date="2014-03" db="EMBL/GenBank/DDBJ databases">
        <title>Draft Genome Sequences of 13 Willow Endophytes.</title>
        <authorList>
            <person name="Gan H.Y."/>
            <person name="Gan H.M."/>
            <person name="Savka M.A."/>
            <person name="Hudson A.O."/>
        </authorList>
    </citation>
    <scope>NUCLEOTIDE SEQUENCE [LARGE SCALE GENOMIC DNA]</scope>
    <source>
        <strain evidence="2 3">RIT293</strain>
    </source>
</reference>
<keyword evidence="3" id="KW-1185">Reference proteome</keyword>
<dbReference type="Pfam" id="PF10604">
    <property type="entry name" value="Polyketide_cyc2"/>
    <property type="match status" value="1"/>
</dbReference>